<name>A0ABV3XEK9_9ACTN</name>
<organism evidence="2 3">
    <name type="scientific">Geodermatophilus maliterrae</name>
    <dbReference type="NCBI Taxonomy" id="3162531"/>
    <lineage>
        <taxon>Bacteria</taxon>
        <taxon>Bacillati</taxon>
        <taxon>Actinomycetota</taxon>
        <taxon>Actinomycetes</taxon>
        <taxon>Geodermatophilales</taxon>
        <taxon>Geodermatophilaceae</taxon>
        <taxon>Geodermatophilus</taxon>
    </lineage>
</organism>
<feature type="region of interest" description="Disordered" evidence="1">
    <location>
        <begin position="1"/>
        <end position="45"/>
    </location>
</feature>
<sequence>MAMVTFDEATRTHPAATTPAVGRSSRGGPIAPPVIAPVGCPRTAP</sequence>
<keyword evidence="3" id="KW-1185">Reference proteome</keyword>
<dbReference type="RefSeq" id="WP_369206437.1">
    <property type="nucleotide sequence ID" value="NZ_JBFNXQ010000031.1"/>
</dbReference>
<comment type="caution">
    <text evidence="2">The sequence shown here is derived from an EMBL/GenBank/DDBJ whole genome shotgun (WGS) entry which is preliminary data.</text>
</comment>
<dbReference type="EMBL" id="JBFNXQ010000031">
    <property type="protein sequence ID" value="MEX5719019.1"/>
    <property type="molecule type" value="Genomic_DNA"/>
</dbReference>
<proteinExistence type="predicted"/>
<reference evidence="2 3" key="1">
    <citation type="submission" date="2024-06" db="EMBL/GenBank/DDBJ databases">
        <title>Draft genome sequence of Geodermatophilus badlandi, a novel member of the Geodermatophilaceae isolated from badland sedimentary rocks in the Red desert, Wyoming, USA.</title>
        <authorList>
            <person name="Ben Tekaya S."/>
            <person name="Nouioui I."/>
            <person name="Flores G.M."/>
            <person name="Shaal M.N."/>
            <person name="Bredoire F."/>
            <person name="Basile F."/>
            <person name="Van Diepen L."/>
            <person name="Ward N.L."/>
        </authorList>
    </citation>
    <scope>NUCLEOTIDE SEQUENCE [LARGE SCALE GENOMIC DNA]</scope>
    <source>
        <strain evidence="2 3">WL48A</strain>
    </source>
</reference>
<gene>
    <name evidence="2" type="ORF">ABQ292_11685</name>
</gene>
<evidence type="ECO:0000313" key="3">
    <source>
        <dbReference type="Proteomes" id="UP001560045"/>
    </source>
</evidence>
<evidence type="ECO:0000313" key="2">
    <source>
        <dbReference type="EMBL" id="MEX5719019.1"/>
    </source>
</evidence>
<protein>
    <submittedName>
        <fullName evidence="2">Uncharacterized protein</fullName>
    </submittedName>
</protein>
<dbReference type="Proteomes" id="UP001560045">
    <property type="component" value="Unassembled WGS sequence"/>
</dbReference>
<evidence type="ECO:0000256" key="1">
    <source>
        <dbReference type="SAM" id="MobiDB-lite"/>
    </source>
</evidence>
<accession>A0ABV3XEK9</accession>